<evidence type="ECO:0000256" key="5">
    <source>
        <dbReference type="ARBA" id="ARBA00023212"/>
    </source>
</evidence>
<dbReference type="InterPro" id="IPR018247">
    <property type="entry name" value="EF_Hand_1_Ca_BS"/>
</dbReference>
<dbReference type="CDD" id="cd00051">
    <property type="entry name" value="EFh"/>
    <property type="match status" value="1"/>
</dbReference>
<evidence type="ECO:0000256" key="3">
    <source>
        <dbReference type="ARBA" id="ARBA00022737"/>
    </source>
</evidence>
<protein>
    <recommendedName>
        <fullName evidence="7">EF-hand domain-containing protein</fullName>
    </recommendedName>
</protein>
<reference evidence="8" key="1">
    <citation type="submission" date="2021-01" db="EMBL/GenBank/DDBJ databases">
        <authorList>
            <person name="Corre E."/>
            <person name="Pelletier E."/>
            <person name="Niang G."/>
            <person name="Scheremetjew M."/>
            <person name="Finn R."/>
            <person name="Kale V."/>
            <person name="Holt S."/>
            <person name="Cochrane G."/>
            <person name="Meng A."/>
            <person name="Brown T."/>
            <person name="Cohen L."/>
        </authorList>
    </citation>
    <scope>NUCLEOTIDE SEQUENCE</scope>
    <source>
        <strain evidence="8">CCMP125</strain>
    </source>
</reference>
<dbReference type="Pfam" id="PF13499">
    <property type="entry name" value="EF-hand_7"/>
    <property type="match status" value="2"/>
</dbReference>
<keyword evidence="6" id="KW-0732">Signal</keyword>
<comment type="subcellular location">
    <subcellularLocation>
        <location evidence="1">Cytoplasm</location>
        <location evidence="1">Cytoskeleton</location>
    </subcellularLocation>
</comment>
<dbReference type="FunFam" id="1.10.238.10:FF:000001">
    <property type="entry name" value="Calmodulin 1"/>
    <property type="match status" value="1"/>
</dbReference>
<sequence length="193" mass="22192">MWGLNLRYFCLLARFFSTLRSLLMPSRFEIPFRSNLFVLLLLDIFSLQRFRCSGHIFPETHLIGLFLPISGTIELHELQQVMHKLGQSPTKSELQEMIQSVDDNGDGEIDFDEFLILMKSRIGSQDADEELKEAFRVFDTDDSGEIDKKELKRLMKKLGQKLSEAELDAMMAEVDTNGDGVISFEEFKALMTN</sequence>
<dbReference type="SMART" id="SM00054">
    <property type="entry name" value="EFh"/>
    <property type="match status" value="3"/>
</dbReference>
<evidence type="ECO:0000256" key="2">
    <source>
        <dbReference type="ARBA" id="ARBA00005253"/>
    </source>
</evidence>
<dbReference type="InterPro" id="IPR011992">
    <property type="entry name" value="EF-hand-dom_pair"/>
</dbReference>
<dbReference type="PANTHER" id="PTHR23048:SF59">
    <property type="entry name" value="EF-HAND SUPERFAMILY PROTEIN"/>
    <property type="match status" value="1"/>
</dbReference>
<dbReference type="InterPro" id="IPR050230">
    <property type="entry name" value="CALM/Myosin/TropC-like"/>
</dbReference>
<organism evidence="8">
    <name type="scientific">Entomoneis paludosa</name>
    <dbReference type="NCBI Taxonomy" id="265537"/>
    <lineage>
        <taxon>Eukaryota</taxon>
        <taxon>Sar</taxon>
        <taxon>Stramenopiles</taxon>
        <taxon>Ochrophyta</taxon>
        <taxon>Bacillariophyta</taxon>
        <taxon>Bacillariophyceae</taxon>
        <taxon>Bacillariophycidae</taxon>
        <taxon>Entomoneidaceae</taxon>
        <taxon>Entomoneis</taxon>
    </lineage>
</organism>
<evidence type="ECO:0000259" key="7">
    <source>
        <dbReference type="PROSITE" id="PS50222"/>
    </source>
</evidence>
<feature type="chain" id="PRO_5030524014" description="EF-hand domain-containing protein" evidence="6">
    <location>
        <begin position="22"/>
        <end position="193"/>
    </location>
</feature>
<keyword evidence="5" id="KW-0963">Cytoplasm</keyword>
<evidence type="ECO:0000256" key="6">
    <source>
        <dbReference type="SAM" id="SignalP"/>
    </source>
</evidence>
<dbReference type="Gene3D" id="1.10.238.10">
    <property type="entry name" value="EF-hand"/>
    <property type="match status" value="3"/>
</dbReference>
<comment type="similarity">
    <text evidence="2">Belongs to the centrin family.</text>
</comment>
<keyword evidence="5" id="KW-0206">Cytoskeleton</keyword>
<dbReference type="AlphaFoldDB" id="A0A7S2VFZ2"/>
<dbReference type="SUPFAM" id="SSF47473">
    <property type="entry name" value="EF-hand"/>
    <property type="match status" value="1"/>
</dbReference>
<dbReference type="PANTHER" id="PTHR23048">
    <property type="entry name" value="MYOSIN LIGHT CHAIN 1, 3"/>
    <property type="match status" value="1"/>
</dbReference>
<feature type="domain" description="EF-hand" evidence="7">
    <location>
        <begin position="126"/>
        <end position="161"/>
    </location>
</feature>
<keyword evidence="3" id="KW-0677">Repeat</keyword>
<feature type="domain" description="EF-hand" evidence="7">
    <location>
        <begin position="89"/>
        <end position="124"/>
    </location>
</feature>
<gene>
    <name evidence="8" type="ORF">APAL1065_LOCUS6451</name>
</gene>
<dbReference type="GO" id="GO:0005509">
    <property type="term" value="F:calcium ion binding"/>
    <property type="evidence" value="ECO:0007669"/>
    <property type="project" value="InterPro"/>
</dbReference>
<dbReference type="InterPro" id="IPR002048">
    <property type="entry name" value="EF_hand_dom"/>
</dbReference>
<evidence type="ECO:0000313" key="8">
    <source>
        <dbReference type="EMBL" id="CAD9953563.1"/>
    </source>
</evidence>
<dbReference type="EMBL" id="HBHT01009647">
    <property type="protein sequence ID" value="CAD9953563.1"/>
    <property type="molecule type" value="Transcribed_RNA"/>
</dbReference>
<name>A0A7S2VFZ2_9STRA</name>
<dbReference type="PROSITE" id="PS00018">
    <property type="entry name" value="EF_HAND_1"/>
    <property type="match status" value="3"/>
</dbReference>
<dbReference type="PROSITE" id="PS50222">
    <property type="entry name" value="EF_HAND_2"/>
    <property type="match status" value="3"/>
</dbReference>
<dbReference type="GO" id="GO:0016460">
    <property type="term" value="C:myosin II complex"/>
    <property type="evidence" value="ECO:0007669"/>
    <property type="project" value="TreeGrafter"/>
</dbReference>
<feature type="domain" description="EF-hand" evidence="7">
    <location>
        <begin position="162"/>
        <end position="193"/>
    </location>
</feature>
<feature type="signal peptide" evidence="6">
    <location>
        <begin position="1"/>
        <end position="21"/>
    </location>
</feature>
<evidence type="ECO:0000256" key="4">
    <source>
        <dbReference type="ARBA" id="ARBA00022837"/>
    </source>
</evidence>
<keyword evidence="4" id="KW-0106">Calcium</keyword>
<evidence type="ECO:0000256" key="1">
    <source>
        <dbReference type="ARBA" id="ARBA00004245"/>
    </source>
</evidence>
<accession>A0A7S2VFZ2</accession>
<proteinExistence type="inferred from homology"/>